<protein>
    <submittedName>
        <fullName evidence="2">Uncharacterized protein</fullName>
    </submittedName>
</protein>
<name>A0A6A7B0E2_9PLEO</name>
<keyword evidence="1" id="KW-0472">Membrane</keyword>
<organism evidence="2 3">
    <name type="scientific">Plenodomus tracheiphilus IPT5</name>
    <dbReference type="NCBI Taxonomy" id="1408161"/>
    <lineage>
        <taxon>Eukaryota</taxon>
        <taxon>Fungi</taxon>
        <taxon>Dikarya</taxon>
        <taxon>Ascomycota</taxon>
        <taxon>Pezizomycotina</taxon>
        <taxon>Dothideomycetes</taxon>
        <taxon>Pleosporomycetidae</taxon>
        <taxon>Pleosporales</taxon>
        <taxon>Pleosporineae</taxon>
        <taxon>Leptosphaeriaceae</taxon>
        <taxon>Plenodomus</taxon>
    </lineage>
</organism>
<dbReference type="AlphaFoldDB" id="A0A6A7B0E2"/>
<feature type="transmembrane region" description="Helical" evidence="1">
    <location>
        <begin position="16"/>
        <end position="33"/>
    </location>
</feature>
<dbReference type="Proteomes" id="UP000799423">
    <property type="component" value="Unassembled WGS sequence"/>
</dbReference>
<keyword evidence="1" id="KW-0812">Transmembrane</keyword>
<evidence type="ECO:0000313" key="3">
    <source>
        <dbReference type="Proteomes" id="UP000799423"/>
    </source>
</evidence>
<evidence type="ECO:0000313" key="2">
    <source>
        <dbReference type="EMBL" id="KAF2849001.1"/>
    </source>
</evidence>
<reference evidence="2" key="1">
    <citation type="submission" date="2020-01" db="EMBL/GenBank/DDBJ databases">
        <authorList>
            <consortium name="DOE Joint Genome Institute"/>
            <person name="Haridas S."/>
            <person name="Albert R."/>
            <person name="Binder M."/>
            <person name="Bloem J."/>
            <person name="Labutti K."/>
            <person name="Salamov A."/>
            <person name="Andreopoulos B."/>
            <person name="Baker S.E."/>
            <person name="Barry K."/>
            <person name="Bills G."/>
            <person name="Bluhm B.H."/>
            <person name="Cannon C."/>
            <person name="Castanera R."/>
            <person name="Culley D.E."/>
            <person name="Daum C."/>
            <person name="Ezra D."/>
            <person name="Gonzalez J.B."/>
            <person name="Henrissat B."/>
            <person name="Kuo A."/>
            <person name="Liang C."/>
            <person name="Lipzen A."/>
            <person name="Lutzoni F."/>
            <person name="Magnuson J."/>
            <person name="Mondo S."/>
            <person name="Nolan M."/>
            <person name="Ohm R."/>
            <person name="Pangilinan J."/>
            <person name="Park H.-J."/>
            <person name="Ramirez L."/>
            <person name="Alfaro M."/>
            <person name="Sun H."/>
            <person name="Tritt A."/>
            <person name="Yoshinaga Y."/>
            <person name="Zwiers L.-H."/>
            <person name="Turgeon B.G."/>
            <person name="Goodwin S.B."/>
            <person name="Spatafora J.W."/>
            <person name="Crous P.W."/>
            <person name="Grigoriev I.V."/>
        </authorList>
    </citation>
    <scope>NUCLEOTIDE SEQUENCE</scope>
    <source>
        <strain evidence="2">IPT5</strain>
    </source>
</reference>
<accession>A0A6A7B0E2</accession>
<proteinExistence type="predicted"/>
<dbReference type="EMBL" id="MU006314">
    <property type="protein sequence ID" value="KAF2849001.1"/>
    <property type="molecule type" value="Genomic_DNA"/>
</dbReference>
<evidence type="ECO:0000256" key="1">
    <source>
        <dbReference type="SAM" id="Phobius"/>
    </source>
</evidence>
<keyword evidence="3" id="KW-1185">Reference proteome</keyword>
<keyword evidence="1" id="KW-1133">Transmembrane helix</keyword>
<sequence>MFETKTATVLYGRDALLVYCSCGTAVPSLSICFRKYFRRSGVFSAPPYPKVLQNDWLPF</sequence>
<gene>
    <name evidence="2" type="ORF">T440DRAFT_469749</name>
</gene>